<dbReference type="CDD" id="cd07560">
    <property type="entry name" value="Peptidase_S41_CPP"/>
    <property type="match status" value="1"/>
</dbReference>
<dbReference type="GO" id="GO:0008236">
    <property type="term" value="F:serine-type peptidase activity"/>
    <property type="evidence" value="ECO:0007669"/>
    <property type="project" value="UniProtKB-KW"/>
</dbReference>
<keyword evidence="4" id="KW-0720">Serine protease</keyword>
<dbReference type="InterPro" id="IPR004447">
    <property type="entry name" value="Peptidase_S41A"/>
</dbReference>
<dbReference type="InterPro" id="IPR005151">
    <property type="entry name" value="Tail-specific_protease"/>
</dbReference>
<accession>A0A381SP33</accession>
<dbReference type="SMART" id="SM00245">
    <property type="entry name" value="TSPc"/>
    <property type="match status" value="1"/>
</dbReference>
<evidence type="ECO:0000259" key="5">
    <source>
        <dbReference type="PROSITE" id="PS50106"/>
    </source>
</evidence>
<dbReference type="GO" id="GO:0004175">
    <property type="term" value="F:endopeptidase activity"/>
    <property type="evidence" value="ECO:0007669"/>
    <property type="project" value="TreeGrafter"/>
</dbReference>
<protein>
    <recommendedName>
        <fullName evidence="5">PDZ domain-containing protein</fullName>
    </recommendedName>
</protein>
<evidence type="ECO:0000256" key="2">
    <source>
        <dbReference type="ARBA" id="ARBA00022670"/>
    </source>
</evidence>
<feature type="non-terminal residue" evidence="6">
    <location>
        <position position="367"/>
    </location>
</feature>
<dbReference type="FunFam" id="2.30.42.10:FF:000063">
    <property type="entry name" value="Peptidase, S41 family"/>
    <property type="match status" value="1"/>
</dbReference>
<dbReference type="GO" id="GO:0030288">
    <property type="term" value="C:outer membrane-bounded periplasmic space"/>
    <property type="evidence" value="ECO:0007669"/>
    <property type="project" value="TreeGrafter"/>
</dbReference>
<dbReference type="Pfam" id="PF00595">
    <property type="entry name" value="PDZ"/>
    <property type="match status" value="1"/>
</dbReference>
<dbReference type="InterPro" id="IPR036034">
    <property type="entry name" value="PDZ_sf"/>
</dbReference>
<sequence>MFKNFRQIGPIALSATMGFLLAAFLFIPKAYSSNQNVYKVLREKINVLQQIISYVNHFYFDSVDMDKVMDGAFHGLMEELDPHSTYIPAKEQENINELFKGKFQGIGIEFDILDGFITVISPVPDSPSDFVGLMPGDKIIAINGEDAYKITKDEVFKKLRGRKGTKVDVTISRIGTQKPFDVTIIRDNIPIYSVGAATMIDENTGYIFLRRFSATTTTEVKAALEKLQSQGMTRLLFDLRGNSGGFLEQAAAVSDQFITSTDTLVYTIGKIKESNQVFSSNPKIGWDSFSLIVMINRGSASASEIVSGAVQDLDRGLVVGETSFGKGLVQRQLPLDSGAAVRVTIARYYTPSGRLIQRPYENGNDLA</sequence>
<name>A0A381SP33_9ZZZZ</name>
<dbReference type="AlphaFoldDB" id="A0A381SP33"/>
<evidence type="ECO:0000256" key="4">
    <source>
        <dbReference type="ARBA" id="ARBA00022825"/>
    </source>
</evidence>
<evidence type="ECO:0000256" key="1">
    <source>
        <dbReference type="ARBA" id="ARBA00009179"/>
    </source>
</evidence>
<dbReference type="CDD" id="cd06782">
    <property type="entry name" value="cpPDZ_CPP-like"/>
    <property type="match status" value="1"/>
</dbReference>
<dbReference type="GO" id="GO:0006508">
    <property type="term" value="P:proteolysis"/>
    <property type="evidence" value="ECO:0007669"/>
    <property type="project" value="UniProtKB-KW"/>
</dbReference>
<dbReference type="Gene3D" id="3.30.750.44">
    <property type="match status" value="1"/>
</dbReference>
<feature type="domain" description="PDZ" evidence="5">
    <location>
        <begin position="95"/>
        <end position="160"/>
    </location>
</feature>
<dbReference type="EMBL" id="UINC01003299">
    <property type="protein sequence ID" value="SVA05091.1"/>
    <property type="molecule type" value="Genomic_DNA"/>
</dbReference>
<gene>
    <name evidence="6" type="ORF">METZ01_LOCUS57945</name>
</gene>
<dbReference type="SUPFAM" id="SSF50156">
    <property type="entry name" value="PDZ domain-like"/>
    <property type="match status" value="1"/>
</dbReference>
<dbReference type="GO" id="GO:0007165">
    <property type="term" value="P:signal transduction"/>
    <property type="evidence" value="ECO:0007669"/>
    <property type="project" value="TreeGrafter"/>
</dbReference>
<evidence type="ECO:0000313" key="6">
    <source>
        <dbReference type="EMBL" id="SVA05091.1"/>
    </source>
</evidence>
<dbReference type="NCBIfam" id="TIGR00225">
    <property type="entry name" value="prc"/>
    <property type="match status" value="1"/>
</dbReference>
<dbReference type="SUPFAM" id="SSF52096">
    <property type="entry name" value="ClpP/crotonase"/>
    <property type="match status" value="1"/>
</dbReference>
<dbReference type="PROSITE" id="PS50106">
    <property type="entry name" value="PDZ"/>
    <property type="match status" value="1"/>
</dbReference>
<comment type="similarity">
    <text evidence="1">Belongs to the peptidase S41A family.</text>
</comment>
<dbReference type="Gene3D" id="3.90.226.10">
    <property type="entry name" value="2-enoyl-CoA Hydratase, Chain A, domain 1"/>
    <property type="match status" value="1"/>
</dbReference>
<dbReference type="SMART" id="SM00228">
    <property type="entry name" value="PDZ"/>
    <property type="match status" value="1"/>
</dbReference>
<dbReference type="Gene3D" id="2.30.42.10">
    <property type="match status" value="1"/>
</dbReference>
<dbReference type="InterPro" id="IPR029045">
    <property type="entry name" value="ClpP/crotonase-like_dom_sf"/>
</dbReference>
<dbReference type="InterPro" id="IPR001478">
    <property type="entry name" value="PDZ"/>
</dbReference>
<dbReference type="PANTHER" id="PTHR32060">
    <property type="entry name" value="TAIL-SPECIFIC PROTEASE"/>
    <property type="match status" value="1"/>
</dbReference>
<evidence type="ECO:0000256" key="3">
    <source>
        <dbReference type="ARBA" id="ARBA00022801"/>
    </source>
</evidence>
<keyword evidence="2" id="KW-0645">Protease</keyword>
<reference evidence="6" key="1">
    <citation type="submission" date="2018-05" db="EMBL/GenBank/DDBJ databases">
        <authorList>
            <person name="Lanie J.A."/>
            <person name="Ng W.-L."/>
            <person name="Kazmierczak K.M."/>
            <person name="Andrzejewski T.M."/>
            <person name="Davidsen T.M."/>
            <person name="Wayne K.J."/>
            <person name="Tettelin H."/>
            <person name="Glass J.I."/>
            <person name="Rusch D."/>
            <person name="Podicherti R."/>
            <person name="Tsui H.-C.T."/>
            <person name="Winkler M.E."/>
        </authorList>
    </citation>
    <scope>NUCLEOTIDE SEQUENCE</scope>
</reference>
<keyword evidence="3" id="KW-0378">Hydrolase</keyword>
<proteinExistence type="inferred from homology"/>
<organism evidence="6">
    <name type="scientific">marine metagenome</name>
    <dbReference type="NCBI Taxonomy" id="408172"/>
    <lineage>
        <taxon>unclassified sequences</taxon>
        <taxon>metagenomes</taxon>
        <taxon>ecological metagenomes</taxon>
    </lineage>
</organism>
<dbReference type="Pfam" id="PF03572">
    <property type="entry name" value="Peptidase_S41"/>
    <property type="match status" value="1"/>
</dbReference>
<dbReference type="PANTHER" id="PTHR32060:SF30">
    <property type="entry name" value="CARBOXY-TERMINAL PROCESSING PROTEASE CTPA"/>
    <property type="match status" value="1"/>
</dbReference>